<gene>
    <name evidence="1" type="ORF">NCTC10815_01858</name>
</gene>
<evidence type="ECO:0008006" key="3">
    <source>
        <dbReference type="Google" id="ProtNLM"/>
    </source>
</evidence>
<reference evidence="1 2" key="1">
    <citation type="submission" date="2018-06" db="EMBL/GenBank/DDBJ databases">
        <authorList>
            <consortium name="Pathogen Informatics"/>
            <person name="Doyle S."/>
        </authorList>
    </citation>
    <scope>NUCLEOTIDE SEQUENCE [LARGE SCALE GENOMIC DNA]</scope>
    <source>
        <strain evidence="2">NCTC 10815</strain>
    </source>
</reference>
<dbReference type="Proteomes" id="UP000254879">
    <property type="component" value="Unassembled WGS sequence"/>
</dbReference>
<organism evidence="1 2">
    <name type="scientific">Listeria grayi</name>
    <name type="common">Listeria murrayi</name>
    <dbReference type="NCBI Taxonomy" id="1641"/>
    <lineage>
        <taxon>Bacteria</taxon>
        <taxon>Bacillati</taxon>
        <taxon>Bacillota</taxon>
        <taxon>Bacilli</taxon>
        <taxon>Bacillales</taxon>
        <taxon>Listeriaceae</taxon>
        <taxon>Listeria</taxon>
    </lineage>
</organism>
<dbReference type="RefSeq" id="WP_115345997.1">
    <property type="nucleotide sequence ID" value="NZ_UGPG01000001.1"/>
</dbReference>
<protein>
    <recommendedName>
        <fullName evidence="3">YolD-like protein</fullName>
    </recommendedName>
</protein>
<evidence type="ECO:0000313" key="2">
    <source>
        <dbReference type="Proteomes" id="UP000254879"/>
    </source>
</evidence>
<dbReference type="EMBL" id="UGPG01000001">
    <property type="protein sequence ID" value="STY44509.1"/>
    <property type="molecule type" value="Genomic_DNA"/>
</dbReference>
<name>A0A378MDQ0_LISGR</name>
<accession>A0A378MDQ0</accession>
<proteinExistence type="predicted"/>
<dbReference type="AlphaFoldDB" id="A0A378MDQ0"/>
<sequence>MEYQDRGMLKYQGFILSEHHDALESNVEKQTNIRQRLTNAFKNQQVVQIQYGMNKEYARIREIDYIMEKVVIMDEDNIEKIISIEEIETLVYKEEI</sequence>
<evidence type="ECO:0000313" key="1">
    <source>
        <dbReference type="EMBL" id="STY44509.1"/>
    </source>
</evidence>